<evidence type="ECO:0000313" key="8">
    <source>
        <dbReference type="Proteomes" id="UP001060919"/>
    </source>
</evidence>
<evidence type="ECO:0000256" key="5">
    <source>
        <dbReference type="SAM" id="Phobius"/>
    </source>
</evidence>
<feature type="transmembrane region" description="Helical" evidence="5">
    <location>
        <begin position="157"/>
        <end position="175"/>
    </location>
</feature>
<dbReference type="GO" id="GO:0012505">
    <property type="term" value="C:endomembrane system"/>
    <property type="evidence" value="ECO:0007669"/>
    <property type="project" value="UniProtKB-SubCell"/>
</dbReference>
<dbReference type="RefSeq" id="WP_264790329.1">
    <property type="nucleotide sequence ID" value="NZ_AP026867.1"/>
</dbReference>
<keyword evidence="2 5" id="KW-0812">Transmembrane</keyword>
<dbReference type="EMBL" id="AP026867">
    <property type="protein sequence ID" value="BDS15149.1"/>
    <property type="molecule type" value="Genomic_DNA"/>
</dbReference>
<protein>
    <recommendedName>
        <fullName evidence="6">HTTM-like domain-containing protein</fullName>
    </recommendedName>
</protein>
<proteinExistence type="predicted"/>
<feature type="transmembrane region" description="Helical" evidence="5">
    <location>
        <begin position="67"/>
        <end position="92"/>
    </location>
</feature>
<dbReference type="NCBIfam" id="TIGR04033">
    <property type="entry name" value="export_SdpB"/>
    <property type="match status" value="1"/>
</dbReference>
<organism evidence="7 8">
    <name type="scientific">Aureispira anguillae</name>
    <dbReference type="NCBI Taxonomy" id="2864201"/>
    <lineage>
        <taxon>Bacteria</taxon>
        <taxon>Pseudomonadati</taxon>
        <taxon>Bacteroidota</taxon>
        <taxon>Saprospiria</taxon>
        <taxon>Saprospirales</taxon>
        <taxon>Saprospiraceae</taxon>
        <taxon>Aureispira</taxon>
    </lineage>
</organism>
<keyword evidence="8" id="KW-1185">Reference proteome</keyword>
<comment type="subcellular location">
    <subcellularLocation>
        <location evidence="1">Endomembrane system</location>
        <topology evidence="1">Multi-pass membrane protein</topology>
    </subcellularLocation>
</comment>
<dbReference type="AlphaFoldDB" id="A0A915YKZ9"/>
<evidence type="ECO:0000313" key="7">
    <source>
        <dbReference type="EMBL" id="BDS15149.1"/>
    </source>
</evidence>
<dbReference type="Proteomes" id="UP001060919">
    <property type="component" value="Chromosome"/>
</dbReference>
<name>A0A915YKZ9_9BACT</name>
<reference evidence="7" key="1">
    <citation type="submission" date="2022-09" db="EMBL/GenBank/DDBJ databases">
        <title>Aureispira anguillicida sp. nov., isolated from Leptocephalus of Japanese eel Anguilla japonica.</title>
        <authorList>
            <person name="Yuasa K."/>
            <person name="Mekata T."/>
            <person name="Ikunari K."/>
        </authorList>
    </citation>
    <scope>NUCLEOTIDE SEQUENCE</scope>
    <source>
        <strain evidence="7">EL160426</strain>
    </source>
</reference>
<sequence length="302" mass="34392">MLQFYKKFYDKSSDFLFTQNPYTWVYGLARTILAIGTLITLTFSSVDVLFDYSIFHEVNAKNLFSNVNFFMIFGWGQLGLAKIIAILILLVAASGIYPRYTGIFQWWIASSFFYASSIVEGGDQINAILCFLFIPMTLLDNRRWHWGTKEFSENKKFVGNLMLVLISIQMSMVYLNAVTDKMYASTEEWKLGNAIYYYLKDSYFSYPDWMDPLMTNLLANSVVVSSITWGTLFLELVLFGILFSNKNVKLALLPFAVLFHLGIALFLGLVSFFMAMLGGLIIYLVPKDAPIPSLFDKAAFSA</sequence>
<feature type="transmembrane region" description="Helical" evidence="5">
    <location>
        <begin position="255"/>
        <end position="285"/>
    </location>
</feature>
<feature type="transmembrane region" description="Helical" evidence="5">
    <location>
        <begin position="217"/>
        <end position="243"/>
    </location>
</feature>
<dbReference type="InterPro" id="IPR011020">
    <property type="entry name" value="HTTM-like"/>
</dbReference>
<dbReference type="InterPro" id="IPR023894">
    <property type="entry name" value="Sporulation_SdpB"/>
</dbReference>
<feature type="domain" description="HTTM-like" evidence="6">
    <location>
        <begin position="18"/>
        <end position="288"/>
    </location>
</feature>
<evidence type="ECO:0000256" key="3">
    <source>
        <dbReference type="ARBA" id="ARBA00022989"/>
    </source>
</evidence>
<evidence type="ECO:0000259" key="6">
    <source>
        <dbReference type="SMART" id="SM00752"/>
    </source>
</evidence>
<dbReference type="PANTHER" id="PTHR39535:SF2">
    <property type="entry name" value="HTTM DOMAIN-CONTAINING PROTEIN"/>
    <property type="match status" value="1"/>
</dbReference>
<evidence type="ECO:0000256" key="2">
    <source>
        <dbReference type="ARBA" id="ARBA00022692"/>
    </source>
</evidence>
<dbReference type="InterPro" id="IPR052964">
    <property type="entry name" value="Sporulation_signal_mat"/>
</dbReference>
<accession>A0A915YKZ9</accession>
<keyword evidence="3 5" id="KW-1133">Transmembrane helix</keyword>
<dbReference type="SMART" id="SM00752">
    <property type="entry name" value="HTTM"/>
    <property type="match status" value="1"/>
</dbReference>
<evidence type="ECO:0000256" key="4">
    <source>
        <dbReference type="ARBA" id="ARBA00023136"/>
    </source>
</evidence>
<feature type="transmembrane region" description="Helical" evidence="5">
    <location>
        <begin position="32"/>
        <end position="55"/>
    </location>
</feature>
<dbReference type="PANTHER" id="PTHR39535">
    <property type="entry name" value="SPORULATION-DELAYING PROTEIN SDPB"/>
    <property type="match status" value="1"/>
</dbReference>
<keyword evidence="4 5" id="KW-0472">Membrane</keyword>
<evidence type="ECO:0000256" key="1">
    <source>
        <dbReference type="ARBA" id="ARBA00004127"/>
    </source>
</evidence>
<dbReference type="KEGG" id="aup:AsAng_0059330"/>
<gene>
    <name evidence="7" type="ORF">AsAng_0059330</name>
</gene>